<dbReference type="GO" id="GO:0016887">
    <property type="term" value="F:ATP hydrolysis activity"/>
    <property type="evidence" value="ECO:0007669"/>
    <property type="project" value="InterPro"/>
</dbReference>
<evidence type="ECO:0000313" key="3">
    <source>
        <dbReference type="EMBL" id="QHU14641.1"/>
    </source>
</evidence>
<dbReference type="Pfam" id="PF00004">
    <property type="entry name" value="AAA"/>
    <property type="match status" value="1"/>
</dbReference>
<feature type="domain" description="AAA+ ATPase" evidence="2">
    <location>
        <begin position="117"/>
        <end position="255"/>
    </location>
</feature>
<name>A0A6C0KBS6_9ZZZZ</name>
<dbReference type="SUPFAM" id="SSF52540">
    <property type="entry name" value="P-loop containing nucleoside triphosphate hydrolases"/>
    <property type="match status" value="1"/>
</dbReference>
<dbReference type="InterPro" id="IPR027417">
    <property type="entry name" value="P-loop_NTPase"/>
</dbReference>
<dbReference type="SMART" id="SM00382">
    <property type="entry name" value="AAA"/>
    <property type="match status" value="1"/>
</dbReference>
<dbReference type="InterPro" id="IPR003593">
    <property type="entry name" value="AAA+_ATPase"/>
</dbReference>
<dbReference type="InterPro" id="IPR003959">
    <property type="entry name" value="ATPase_AAA_core"/>
</dbReference>
<sequence>MVFKKKRKIEIYFSDSEDGEPEEPPKKKSKQTTKPTKEPVINFSGLEMDSIRTLGELIHFAKFLERKYRRRKKIGLLSVTNCIEELESLNNMIGLENLKLQVTQQLMFFLMGLNKDEMMHTVISGPPGMAKTTAANKLARIYAKLGFLSEGHVINATRADMVGQFLGETSLKTRDLLEHSRGGVLLIDEAYSLGSKDGRDSFSAECINTINQFLSENSEDFMCIIAGYEKELRTNFFSANPGLERRFPWWFRLNPYTEDELADIFFYQIRVASWTCEETVTKEFVKKILLRRRELFSNNGGDTLIFFDKCKVAHSRRVFLADPSERKILTRGDINEGYDLLRSLKKSNGSKKGPSDAIMAMYL</sequence>
<protein>
    <recommendedName>
        <fullName evidence="2">AAA+ ATPase domain-containing protein</fullName>
    </recommendedName>
</protein>
<evidence type="ECO:0000259" key="2">
    <source>
        <dbReference type="SMART" id="SM00382"/>
    </source>
</evidence>
<dbReference type="AlphaFoldDB" id="A0A6C0KBS6"/>
<dbReference type="EMBL" id="MN740844">
    <property type="protein sequence ID" value="QHU14641.1"/>
    <property type="molecule type" value="Genomic_DNA"/>
</dbReference>
<dbReference type="GO" id="GO:0005524">
    <property type="term" value="F:ATP binding"/>
    <property type="evidence" value="ECO:0007669"/>
    <property type="project" value="InterPro"/>
</dbReference>
<dbReference type="Gene3D" id="3.40.50.300">
    <property type="entry name" value="P-loop containing nucleotide triphosphate hydrolases"/>
    <property type="match status" value="1"/>
</dbReference>
<feature type="region of interest" description="Disordered" evidence="1">
    <location>
        <begin position="14"/>
        <end position="39"/>
    </location>
</feature>
<dbReference type="PANTHER" id="PTHR43392">
    <property type="entry name" value="AAA-TYPE ATPASE FAMILY PROTEIN / ANKYRIN REPEAT FAMILY PROTEIN"/>
    <property type="match status" value="1"/>
</dbReference>
<accession>A0A6C0KBS6</accession>
<dbReference type="InterPro" id="IPR050773">
    <property type="entry name" value="CbxX/CfxQ_RuBisCO_ESX"/>
</dbReference>
<evidence type="ECO:0000256" key="1">
    <source>
        <dbReference type="SAM" id="MobiDB-lite"/>
    </source>
</evidence>
<reference evidence="3" key="1">
    <citation type="journal article" date="2020" name="Nature">
        <title>Giant virus diversity and host interactions through global metagenomics.</title>
        <authorList>
            <person name="Schulz F."/>
            <person name="Roux S."/>
            <person name="Paez-Espino D."/>
            <person name="Jungbluth S."/>
            <person name="Walsh D.A."/>
            <person name="Denef V.J."/>
            <person name="McMahon K.D."/>
            <person name="Konstantinidis K.T."/>
            <person name="Eloe-Fadrosh E.A."/>
            <person name="Kyrpides N.C."/>
            <person name="Woyke T."/>
        </authorList>
    </citation>
    <scope>NUCLEOTIDE SEQUENCE</scope>
    <source>
        <strain evidence="3">GVMAG-S-1102113-126</strain>
    </source>
</reference>
<proteinExistence type="predicted"/>
<organism evidence="3">
    <name type="scientific">viral metagenome</name>
    <dbReference type="NCBI Taxonomy" id="1070528"/>
    <lineage>
        <taxon>unclassified sequences</taxon>
        <taxon>metagenomes</taxon>
        <taxon>organismal metagenomes</taxon>
    </lineage>
</organism>
<dbReference type="PANTHER" id="PTHR43392:SF2">
    <property type="entry name" value="AAA-TYPE ATPASE FAMILY PROTEIN _ ANKYRIN REPEAT FAMILY PROTEIN"/>
    <property type="match status" value="1"/>
</dbReference>